<dbReference type="OrthoDB" id="6456047at2"/>
<dbReference type="Proteomes" id="UP000094844">
    <property type="component" value="Unassembled WGS sequence"/>
</dbReference>
<reference evidence="1 2" key="1">
    <citation type="submission" date="2016-09" db="EMBL/GenBank/DDBJ databases">
        <authorList>
            <person name="Capua I."/>
            <person name="De Benedictis P."/>
            <person name="Joannis T."/>
            <person name="Lombin L.H."/>
            <person name="Cattoli G."/>
        </authorList>
    </citation>
    <scope>NUCLEOTIDE SEQUENCE [LARGE SCALE GENOMIC DNA]</scope>
    <source>
        <strain evidence="1 2">GB001</strain>
    </source>
</reference>
<dbReference type="AlphaFoldDB" id="A0A1C6YW04"/>
<dbReference type="Pfam" id="PF20051">
    <property type="entry name" value="DUF6453"/>
    <property type="match status" value="1"/>
</dbReference>
<accession>A0A1C6YW04</accession>
<evidence type="ECO:0000313" key="2">
    <source>
        <dbReference type="Proteomes" id="UP000094844"/>
    </source>
</evidence>
<sequence>MSDFGLAIYGDDGNTRLRIDKNTAGLLSYIGTVKIKHNSGTGTSYSFNLGFTAGSTALCVPRDGIQIGTSSSSSPYNDQVYAITGWSRSGNTITFNVSPAVPGIQGGLPNGFTVDVYEYNQVPEAPSGHWGLAVQGMRGYTEINDTMKLGYCVYAQKLNISNGWTPPSNILGSNKRVFCYWNNASAVVEMGLDNVIRLSGVTTLEIYICVFASDFTLQLDTWGLAIWNDSGRLVFSSKYAPFNLGASVSISNDYKDSGVLRPMVPLERSAKTGTRSGTVWTVYNMGLQISGRQIRRGRGTVEGTINTGGVTLQFPNISTPSIVLDASDYFKF</sequence>
<dbReference type="RefSeq" id="WP_072307381.1">
    <property type="nucleotide sequence ID" value="NZ_FMIQ01000006.1"/>
</dbReference>
<proteinExistence type="predicted"/>
<organism evidence="1 2">
    <name type="scientific">Hafnia alvei</name>
    <dbReference type="NCBI Taxonomy" id="569"/>
    <lineage>
        <taxon>Bacteria</taxon>
        <taxon>Pseudomonadati</taxon>
        <taxon>Pseudomonadota</taxon>
        <taxon>Gammaproteobacteria</taxon>
        <taxon>Enterobacterales</taxon>
        <taxon>Hafniaceae</taxon>
        <taxon>Hafnia</taxon>
    </lineage>
</organism>
<name>A0A1C6YW04_HAFAL</name>
<gene>
    <name evidence="1" type="ORF">BN1044_00452</name>
</gene>
<protein>
    <submittedName>
        <fullName evidence="1">Uncharacterized protein</fullName>
    </submittedName>
</protein>
<dbReference type="InterPro" id="IPR045604">
    <property type="entry name" value="DUF6453"/>
</dbReference>
<dbReference type="EMBL" id="FMIQ01000006">
    <property type="protein sequence ID" value="SCM51002.1"/>
    <property type="molecule type" value="Genomic_DNA"/>
</dbReference>
<evidence type="ECO:0000313" key="1">
    <source>
        <dbReference type="EMBL" id="SCM51002.1"/>
    </source>
</evidence>